<sequence>MHNLGSLPQFRCLAVTGIFRTVPKIPPLLGLIKISELRNPRRPLAEKAGFGPTASRNSEHKKKKKKKKERNIDT</sequence>
<protein>
    <submittedName>
        <fullName evidence="2">Uncharacterized protein</fullName>
    </submittedName>
</protein>
<dbReference type="EMBL" id="OV725082">
    <property type="protein sequence ID" value="CAH1404787.1"/>
    <property type="molecule type" value="Genomic_DNA"/>
</dbReference>
<evidence type="ECO:0000256" key="1">
    <source>
        <dbReference type="SAM" id="MobiDB-lite"/>
    </source>
</evidence>
<feature type="region of interest" description="Disordered" evidence="1">
    <location>
        <begin position="42"/>
        <end position="74"/>
    </location>
</feature>
<feature type="compositionally biased region" description="Basic residues" evidence="1">
    <location>
        <begin position="59"/>
        <end position="74"/>
    </location>
</feature>
<keyword evidence="3" id="KW-1185">Reference proteome</keyword>
<evidence type="ECO:0000313" key="2">
    <source>
        <dbReference type="EMBL" id="CAH1404787.1"/>
    </source>
</evidence>
<name>A0A9P0MWA0_NEZVI</name>
<organism evidence="2 3">
    <name type="scientific">Nezara viridula</name>
    <name type="common">Southern green stink bug</name>
    <name type="synonym">Cimex viridulus</name>
    <dbReference type="NCBI Taxonomy" id="85310"/>
    <lineage>
        <taxon>Eukaryota</taxon>
        <taxon>Metazoa</taxon>
        <taxon>Ecdysozoa</taxon>
        <taxon>Arthropoda</taxon>
        <taxon>Hexapoda</taxon>
        <taxon>Insecta</taxon>
        <taxon>Pterygota</taxon>
        <taxon>Neoptera</taxon>
        <taxon>Paraneoptera</taxon>
        <taxon>Hemiptera</taxon>
        <taxon>Heteroptera</taxon>
        <taxon>Panheteroptera</taxon>
        <taxon>Pentatomomorpha</taxon>
        <taxon>Pentatomoidea</taxon>
        <taxon>Pentatomidae</taxon>
        <taxon>Pentatominae</taxon>
        <taxon>Nezara</taxon>
    </lineage>
</organism>
<accession>A0A9P0MWA0</accession>
<dbReference type="Proteomes" id="UP001152798">
    <property type="component" value="Chromosome 6"/>
</dbReference>
<reference evidence="2" key="1">
    <citation type="submission" date="2022-01" db="EMBL/GenBank/DDBJ databases">
        <authorList>
            <person name="King R."/>
        </authorList>
    </citation>
    <scope>NUCLEOTIDE SEQUENCE</scope>
</reference>
<gene>
    <name evidence="2" type="ORF">NEZAVI_LOCUS13135</name>
</gene>
<dbReference type="AlphaFoldDB" id="A0A9P0MWA0"/>
<proteinExistence type="predicted"/>
<evidence type="ECO:0000313" key="3">
    <source>
        <dbReference type="Proteomes" id="UP001152798"/>
    </source>
</evidence>